<name>A0A914YXN1_9BILA</name>
<keyword evidence="2" id="KW-1185">Reference proteome</keyword>
<dbReference type="AlphaFoldDB" id="A0A914YXN1"/>
<dbReference type="WBParaSite" id="PSU_v2.g2849.t1">
    <property type="protein sequence ID" value="PSU_v2.g2849.t1"/>
    <property type="gene ID" value="PSU_v2.g2849"/>
</dbReference>
<evidence type="ECO:0000313" key="2">
    <source>
        <dbReference type="Proteomes" id="UP000887577"/>
    </source>
</evidence>
<reference evidence="3" key="1">
    <citation type="submission" date="2022-11" db="UniProtKB">
        <authorList>
            <consortium name="WormBaseParasite"/>
        </authorList>
    </citation>
    <scope>IDENTIFICATION</scope>
</reference>
<feature type="region of interest" description="Disordered" evidence="1">
    <location>
        <begin position="131"/>
        <end position="158"/>
    </location>
</feature>
<evidence type="ECO:0000256" key="1">
    <source>
        <dbReference type="SAM" id="MobiDB-lite"/>
    </source>
</evidence>
<proteinExistence type="predicted"/>
<evidence type="ECO:0000313" key="3">
    <source>
        <dbReference type="WBParaSite" id="PSU_v2.g2849.t1"/>
    </source>
</evidence>
<organism evidence="2 3">
    <name type="scientific">Panagrolaimus superbus</name>
    <dbReference type="NCBI Taxonomy" id="310955"/>
    <lineage>
        <taxon>Eukaryota</taxon>
        <taxon>Metazoa</taxon>
        <taxon>Ecdysozoa</taxon>
        <taxon>Nematoda</taxon>
        <taxon>Chromadorea</taxon>
        <taxon>Rhabditida</taxon>
        <taxon>Tylenchina</taxon>
        <taxon>Panagrolaimomorpha</taxon>
        <taxon>Panagrolaimoidea</taxon>
        <taxon>Panagrolaimidae</taxon>
        <taxon>Panagrolaimus</taxon>
    </lineage>
</organism>
<sequence length="173" mass="20125">MDKYQKKLLPKNEQLHKTALKFARKSSSYEVIKEVANNRNKLQNDRFAEMLIKTMKDCVDSAYIFASFRRQIRENANFEQILENQDIMKQSLNLLVRNMHLNPQRLPPAGIPTLDVAPQNNSFLRDERVITPPPAPAQRNAPRTQLQQLHRPTVPPNRAPINSNGNYLYFFLI</sequence>
<protein>
    <submittedName>
        <fullName evidence="3">Uncharacterized protein</fullName>
    </submittedName>
</protein>
<accession>A0A914YXN1</accession>
<dbReference type="Proteomes" id="UP000887577">
    <property type="component" value="Unplaced"/>
</dbReference>